<dbReference type="Gene3D" id="1.10.275.10">
    <property type="entry name" value="Fumarase/aspartase (N-terminal domain)"/>
    <property type="match status" value="1"/>
</dbReference>
<evidence type="ECO:0000313" key="2">
    <source>
        <dbReference type="Proteomes" id="UP000327108"/>
    </source>
</evidence>
<dbReference type="Proteomes" id="UP000327108">
    <property type="component" value="Unassembled WGS sequence"/>
</dbReference>
<dbReference type="PANTHER" id="PTHR10362">
    <property type="entry name" value="HISTIDINE AMMONIA-LYASE"/>
    <property type="match status" value="1"/>
</dbReference>
<dbReference type="InterPro" id="IPR008948">
    <property type="entry name" value="L-Aspartase-like"/>
</dbReference>
<accession>A0A5N1JYH2</accession>
<reference evidence="1 2" key="1">
    <citation type="submission" date="2019-09" db="EMBL/GenBank/DDBJ databases">
        <title>Biological control of the noxious weed angled onion (Allium triquetrum) thwarted by endophytic bacteria in Victoria, Australia.</title>
        <authorList>
            <person name="Tehranchian P."/>
            <person name="Adair R.J."/>
            <person name="Van T.H."/>
            <person name="Morrison P.D."/>
            <person name="Williams H."/>
            <person name="Lawrie A.C."/>
        </authorList>
    </citation>
    <scope>NUCLEOTIDE SEQUENCE [LARGE SCALE GENOMIC DNA]</scope>
    <source>
        <strain evidence="1 2">RPTAtOch1</strain>
    </source>
</reference>
<comment type="caution">
    <text evidence="1">The sequence shown here is derived from an EMBL/GenBank/DDBJ whole genome shotgun (WGS) entry which is preliminary data.</text>
</comment>
<protein>
    <submittedName>
        <fullName evidence="1">Aromatic amino acid lyase</fullName>
    </submittedName>
</protein>
<dbReference type="InterPro" id="IPR001106">
    <property type="entry name" value="Aromatic_Lyase"/>
</dbReference>
<sequence length="536" mass="56497">MTVLKTVQIVLNGQPLGFADMMEIGNGNAELRVSAEGMERVRQARAVVEEAIRTGVPVYGSTTGVGAMKDVSWSTEELEEFNLGLVRAHHFGTGAAFPPSIVRKAIAIRINTILTGQVGCSPALVEAYLDLLRADVIPVVRRTGSIGCADIGLMGQIGAVLTGAGEALFKGQRMAASQALDYAGLRPHRMAPRDALASLSANAVSFAAAVRALRDAASVIRVMLATSLTASGALGASPDPWLAACHVGTPREALVGKWFCDAAAAWPWPVSTQVQDPLSLRMVPQVFGAMIESLLGAGYKVLQATGRSDDNPVVVDGRVVTSGGSLPLDVTILVESASLCIAHAARNAFNRCVLLGNGHRRGLPLNLVPHGIIATGFGPIIKLAGEIFSRVLSLSNPVSAQSLVVAGGMEDEAAFLPLVIERFERQVEALKRLAALEALLASQAIDIVGDKPQGVAGLIYQQVRLCSHFYRKDRPLSSEVECIEDLICSDATVAQIIDRAPINSFDSFFALGTAPEGTPEATRARIVAATPAFKEN</sequence>
<gene>
    <name evidence="1" type="ORF">F3W84_14725</name>
</gene>
<dbReference type="AlphaFoldDB" id="A0A5N1JYH2"/>
<name>A0A5N1JYH2_9HYPH</name>
<dbReference type="EMBL" id="VYXQ01000014">
    <property type="protein sequence ID" value="KAA9367064.1"/>
    <property type="molecule type" value="Genomic_DNA"/>
</dbReference>
<dbReference type="Gene3D" id="1.20.200.10">
    <property type="entry name" value="Fumarase/aspartase (Central domain)"/>
    <property type="match status" value="1"/>
</dbReference>
<dbReference type="RefSeq" id="WP_151094324.1">
    <property type="nucleotide sequence ID" value="NZ_VYXQ01000014.1"/>
</dbReference>
<organism evidence="1 2">
    <name type="scientific">Ochrobactrum quorumnocens</name>
    <dbReference type="NCBI Taxonomy" id="271865"/>
    <lineage>
        <taxon>Bacteria</taxon>
        <taxon>Pseudomonadati</taxon>
        <taxon>Pseudomonadota</taxon>
        <taxon>Alphaproteobacteria</taxon>
        <taxon>Hyphomicrobiales</taxon>
        <taxon>Brucellaceae</taxon>
        <taxon>Brucella/Ochrobactrum group</taxon>
        <taxon>Ochrobactrum</taxon>
    </lineage>
</organism>
<dbReference type="SUPFAM" id="SSF48557">
    <property type="entry name" value="L-aspartase-like"/>
    <property type="match status" value="1"/>
</dbReference>
<keyword evidence="2" id="KW-1185">Reference proteome</keyword>
<keyword evidence="1" id="KW-0456">Lyase</keyword>
<dbReference type="Pfam" id="PF00221">
    <property type="entry name" value="Lyase_aromatic"/>
    <property type="match status" value="1"/>
</dbReference>
<dbReference type="CDD" id="cd00332">
    <property type="entry name" value="PAL-HAL"/>
    <property type="match status" value="1"/>
</dbReference>
<evidence type="ECO:0000313" key="1">
    <source>
        <dbReference type="EMBL" id="KAA9367064.1"/>
    </source>
</evidence>
<proteinExistence type="predicted"/>
<dbReference type="InterPro" id="IPR024083">
    <property type="entry name" value="Fumarase/histidase_N"/>
</dbReference>
<dbReference type="GO" id="GO:0016841">
    <property type="term" value="F:ammonia-lyase activity"/>
    <property type="evidence" value="ECO:0007669"/>
    <property type="project" value="UniProtKB-ARBA"/>
</dbReference>